<sequence>MLRPMTSLPTWAAALGTPARLTMFETQVRGCLQACVDEQLHGREASASLDGGVASVRMRRGEGRRGWMQAQLGLMNLAQRWAVEVPGDAGETDAESVARGHALIAEHVAVSVRRMAQAEHDDQALRPEALRVRLMNERHAVEYAEGLVQRRLARGLHAALVFDLPEVLRPLTPERAASWERELDAVWAEALERTQAGLSEGEGAVVVERLRLFDRVPVLAITGDSFLTTSRILDLGAVLDAAELGEGWRELGAVVVTPNRHTALAHALGGSTDLATALAALQKAAASLYEQGPGSLSPELYWWRGGALEHIHAGRDRSGRLMLGAPEAFMREVVGEAG</sequence>
<dbReference type="AlphaFoldDB" id="A6G9R7"/>
<protein>
    <submittedName>
        <fullName evidence="1">Uracil-DNA glycosylase</fullName>
        <ecNumber evidence="1">3.2.2.-</ecNumber>
    </submittedName>
</protein>
<proteinExistence type="predicted"/>
<dbReference type="EMBL" id="ABCS01000047">
    <property type="protein sequence ID" value="EDM77353.1"/>
    <property type="molecule type" value="Genomic_DNA"/>
</dbReference>
<keyword evidence="1" id="KW-0326">Glycosidase</keyword>
<evidence type="ECO:0000313" key="2">
    <source>
        <dbReference type="Proteomes" id="UP000005801"/>
    </source>
</evidence>
<organism evidence="1 2">
    <name type="scientific">Plesiocystis pacifica SIR-1</name>
    <dbReference type="NCBI Taxonomy" id="391625"/>
    <lineage>
        <taxon>Bacteria</taxon>
        <taxon>Pseudomonadati</taxon>
        <taxon>Myxococcota</taxon>
        <taxon>Polyangia</taxon>
        <taxon>Nannocystales</taxon>
        <taxon>Nannocystaceae</taxon>
        <taxon>Plesiocystis</taxon>
    </lineage>
</organism>
<accession>A6G9R7</accession>
<keyword evidence="2" id="KW-1185">Reference proteome</keyword>
<dbReference type="Proteomes" id="UP000005801">
    <property type="component" value="Unassembled WGS sequence"/>
</dbReference>
<dbReference type="STRING" id="391625.PPSIR1_09785"/>
<gene>
    <name evidence="1" type="ORF">PPSIR1_09785</name>
</gene>
<keyword evidence="1" id="KW-0378">Hydrolase</keyword>
<evidence type="ECO:0000313" key="1">
    <source>
        <dbReference type="EMBL" id="EDM77353.1"/>
    </source>
</evidence>
<reference evidence="1 2" key="1">
    <citation type="submission" date="2007-06" db="EMBL/GenBank/DDBJ databases">
        <authorList>
            <person name="Shimkets L."/>
            <person name="Ferriera S."/>
            <person name="Johnson J."/>
            <person name="Kravitz S."/>
            <person name="Beeson K."/>
            <person name="Sutton G."/>
            <person name="Rogers Y.-H."/>
            <person name="Friedman R."/>
            <person name="Frazier M."/>
            <person name="Venter J.C."/>
        </authorList>
    </citation>
    <scope>NUCLEOTIDE SEQUENCE [LARGE SCALE GENOMIC DNA]</scope>
    <source>
        <strain evidence="1 2">SIR-1</strain>
    </source>
</reference>
<dbReference type="EC" id="3.2.2.-" evidence="1"/>
<name>A6G9R7_9BACT</name>
<dbReference type="GO" id="GO:0016798">
    <property type="term" value="F:hydrolase activity, acting on glycosyl bonds"/>
    <property type="evidence" value="ECO:0007669"/>
    <property type="project" value="UniProtKB-KW"/>
</dbReference>
<comment type="caution">
    <text evidence="1">The sequence shown here is derived from an EMBL/GenBank/DDBJ whole genome shotgun (WGS) entry which is preliminary data.</text>
</comment>